<dbReference type="Proteomes" id="UP000653343">
    <property type="component" value="Unassembled WGS sequence"/>
</dbReference>
<proteinExistence type="predicted"/>
<keyword evidence="2" id="KW-1185">Reference proteome</keyword>
<name>A0ABQ2XTN5_9BURK</name>
<gene>
    <name evidence="1" type="ORF">GCM10010946_08410</name>
</gene>
<comment type="caution">
    <text evidence="1">The sequence shown here is derived from an EMBL/GenBank/DDBJ whole genome shotgun (WGS) entry which is preliminary data.</text>
</comment>
<reference evidence="2" key="1">
    <citation type="journal article" date="2019" name="Int. J. Syst. Evol. Microbiol.">
        <title>The Global Catalogue of Microorganisms (GCM) 10K type strain sequencing project: providing services to taxonomists for standard genome sequencing and annotation.</title>
        <authorList>
            <consortium name="The Broad Institute Genomics Platform"/>
            <consortium name="The Broad Institute Genome Sequencing Center for Infectious Disease"/>
            <person name="Wu L."/>
            <person name="Ma J."/>
        </authorList>
    </citation>
    <scope>NUCLEOTIDE SEQUENCE [LARGE SCALE GENOMIC DNA]</scope>
    <source>
        <strain evidence="2">KCTC 23917</strain>
    </source>
</reference>
<dbReference type="RefSeq" id="WP_189355810.1">
    <property type="nucleotide sequence ID" value="NZ_BMYU01000002.1"/>
</dbReference>
<protein>
    <submittedName>
        <fullName evidence="1">Uncharacterized protein</fullName>
    </submittedName>
</protein>
<evidence type="ECO:0000313" key="1">
    <source>
        <dbReference type="EMBL" id="GGX33768.1"/>
    </source>
</evidence>
<dbReference type="EMBL" id="BMYU01000002">
    <property type="protein sequence ID" value="GGX33768.1"/>
    <property type="molecule type" value="Genomic_DNA"/>
</dbReference>
<evidence type="ECO:0000313" key="2">
    <source>
        <dbReference type="Proteomes" id="UP000653343"/>
    </source>
</evidence>
<organism evidence="1 2">
    <name type="scientific">Undibacterium squillarum</name>
    <dbReference type="NCBI Taxonomy" id="1131567"/>
    <lineage>
        <taxon>Bacteria</taxon>
        <taxon>Pseudomonadati</taxon>
        <taxon>Pseudomonadota</taxon>
        <taxon>Betaproteobacteria</taxon>
        <taxon>Burkholderiales</taxon>
        <taxon>Oxalobacteraceae</taxon>
        <taxon>Undibacterium</taxon>
    </lineage>
</organism>
<accession>A0ABQ2XTN5</accession>
<sequence>MHFLARTPFKRFSCIALTQEAKPEKIPAEAVYVRFKRKDRRKQPNLPVNIRQTIPQQHRHHLNNCQTIRRVLVMVADRKVPTKKIAPLVGITGKYVNGEQIPE</sequence>